<protein>
    <submittedName>
        <fullName evidence="4">S-layer homology domain-containing protein</fullName>
    </submittedName>
</protein>
<dbReference type="Proteomes" id="UP001161691">
    <property type="component" value="Unassembled WGS sequence"/>
</dbReference>
<keyword evidence="5" id="KW-1185">Reference proteome</keyword>
<dbReference type="RefSeq" id="WP_282911065.1">
    <property type="nucleotide sequence ID" value="NZ_JAGRPV010000001.1"/>
</dbReference>
<dbReference type="Gene3D" id="2.60.120.560">
    <property type="entry name" value="Exo-inulinase, domain 1"/>
    <property type="match status" value="2"/>
</dbReference>
<dbReference type="InterPro" id="IPR010502">
    <property type="entry name" value="Carb-bd_dom_fam9"/>
</dbReference>
<evidence type="ECO:0000256" key="1">
    <source>
        <dbReference type="SAM" id="MobiDB-lite"/>
    </source>
</evidence>
<feature type="domain" description="SLH" evidence="3">
    <location>
        <begin position="1993"/>
        <end position="2052"/>
    </location>
</feature>
<evidence type="ECO:0000256" key="2">
    <source>
        <dbReference type="SAM" id="SignalP"/>
    </source>
</evidence>
<accession>A0ABT6TNF3</accession>
<dbReference type="PANTHER" id="PTHR12631:SF10">
    <property type="entry name" value="BETA-XYLOSIDASE-LIKE PROTEIN-RELATED"/>
    <property type="match status" value="1"/>
</dbReference>
<dbReference type="PANTHER" id="PTHR12631">
    <property type="entry name" value="ALPHA-L-IDURONIDASE"/>
    <property type="match status" value="1"/>
</dbReference>
<dbReference type="InterPro" id="IPR017853">
    <property type="entry name" value="GH"/>
</dbReference>
<organism evidence="4 5">
    <name type="scientific">Cohnella hashimotonis</name>
    <dbReference type="NCBI Taxonomy" id="2826895"/>
    <lineage>
        <taxon>Bacteria</taxon>
        <taxon>Bacillati</taxon>
        <taxon>Bacillota</taxon>
        <taxon>Bacilli</taxon>
        <taxon>Bacillales</taxon>
        <taxon>Paenibacillaceae</taxon>
        <taxon>Cohnella</taxon>
    </lineage>
</organism>
<evidence type="ECO:0000259" key="3">
    <source>
        <dbReference type="PROSITE" id="PS51272"/>
    </source>
</evidence>
<dbReference type="InterPro" id="IPR001119">
    <property type="entry name" value="SLH_dom"/>
</dbReference>
<evidence type="ECO:0000313" key="4">
    <source>
        <dbReference type="EMBL" id="MDI4648345.1"/>
    </source>
</evidence>
<name>A0ABT6TNF3_9BACL</name>
<keyword evidence="2" id="KW-0732">Signal</keyword>
<feature type="domain" description="SLH" evidence="3">
    <location>
        <begin position="1858"/>
        <end position="1921"/>
    </location>
</feature>
<feature type="compositionally biased region" description="Polar residues" evidence="1">
    <location>
        <begin position="1654"/>
        <end position="1668"/>
    </location>
</feature>
<dbReference type="InterPro" id="IPR051923">
    <property type="entry name" value="Glycosyl_Hydrolase_39"/>
</dbReference>
<proteinExistence type="predicted"/>
<dbReference type="Gene3D" id="2.60.40.1190">
    <property type="match status" value="1"/>
</dbReference>
<feature type="chain" id="PRO_5045761594" evidence="2">
    <location>
        <begin position="26"/>
        <end position="2052"/>
    </location>
</feature>
<feature type="signal peptide" evidence="2">
    <location>
        <begin position="1"/>
        <end position="25"/>
    </location>
</feature>
<gene>
    <name evidence="4" type="ORF">KB449_25560</name>
</gene>
<dbReference type="InterPro" id="IPR018905">
    <property type="entry name" value="A-galactase_NEW3"/>
</dbReference>
<dbReference type="SUPFAM" id="SSF51445">
    <property type="entry name" value="(Trans)glycosidases"/>
    <property type="match status" value="1"/>
</dbReference>
<dbReference type="Pfam" id="PF00395">
    <property type="entry name" value="SLH"/>
    <property type="match status" value="3"/>
</dbReference>
<sequence length="2052" mass="219779">MRKRYRSLFMLLVAALLLPSLPAAARAEAPAPLFEDSFAGGLGNWDLFGSNAWQVQGSGAEARLTGTIAGGNPQRAIVKPAKLSYASTDYNLTFAAQGDRFRVMFRYASGTAYYFLEFKNTSSVELWKYPNSATAQQVGAPVPIAQTLPGFNVAERHQYSLEVKGSEFKLSIDGALVTVFTDASLAAGGVGFGLRSIGPAVNLSVDDIAVLPIVAAPPAYAITHAPLLQVPYNADLAVSFSVTDATYGTTTAEIHYGYGDEAPDRILSAAQLGSGAFSGTIPGTARADLIHYYIAAHNGTGGEARYPATGEVTVAIGAIEPYVNDFDSETANAAPPGWTVGGATKVIQLPDGNKVLNLNGSGSARLNLPMYQNADNFIVKFKVKYERTSTALQNTWRFRYRAKDDNNNNALEWATHNSKYFIMRKTTLGGNYYIANYVKSLLDEWHDYELQVSGITHKLFIDGVETVSGEDSDPLAPLKGYFQWNVVGGINLMIDDFSIEPMLPPYVIDLQPSGNFSGIYAPGDTPGLDLALDAGAAAHTFKIDYTVRRADGDKAVVATGTRTYDLAKYANERELIPFDPQLVAIGTYEVTADFEVDGVAQPGKSKKMRLAIAKEAAPVQGIDLDNESKFGLNTHYALNWKDDIIDGARKLGARSHRSGIVWEDVDKNAKDGSGAPIYDYSRIDPTLDKLFSYGFNQITVLSLEKNANYQAGIANTTSSLKAMGDFVANTVAKYKDRIRQWEMPNEPEIFSKPYIPAEFVQLQKVAYLNMKKADPNAMLLAGDHTSSVLSVLPKELELGSYDFADAYSYHPYVYNAMPDGNLQKLTDGVKALVNAYGGWKDYYLTEGGWPTARSGYPSVSEEVQRDYIVRAFLNYMVTDQVKAYEYYDYKNDGTDDRYYDIFWGITDNDGRPKLAYTAVNQLMTELDRARYVGTWNTGDPNVAVQVFLNDGKPVVVAWKKVDHKDDPAVKPPTSEIGLPFAAAGAKVMDINGVELPATAGSAGLQLVVSGSPVYVTGAPAEFVYASAAQLLQVKKQEALAKLALTRTASNGTLVDADAAEIARIAAALQTATGEASPAVGLEQGIKDIYALMAEMAGQIEAGDLIAAPGYVTLEALYNYAETASVALAYAKDGIGANALDYAAATQAADAAFQSKKGSDSVMPVSASAVLRMNRYGRLAEAAKARGSYGESYAYNLLAREFVGAATAMIASEPAQFIGVMANVTPSVATGEAGYATPLTLSLVNDTDAPQQVKARLKVPAGWTSAQTEPAEVELTIPAHDAVDRIYNVNVPQSAIKGRYEVAFEIEHGGALFDTKKVELTVEDGLDVRLLPVAKTIKDLDIVSVQLTGTSTAVKSGTVTLKGPDGSLLEPVTTNAFGDLKKGDRLQLDFRWTYGQTAPFNEYKVDLEVDEASDGRSIFHDAQLPLDFDLIQSADEVAIAVDGNLADWQDAYPVHLRRKDQNATGYQDSVNLEATAYAKWAADGLYVAVDVRDDVHKQSENAANMWKNDSVQISLDPLNNRESPYGADDVEWSFALADDGTHLVNVFNSTAPNPNGDMSGNVPFEAVRDEAAKRTRYEFKIPSAYVKDLRPALGGKLGFNVAVNDADYQNGRDNFIQWTQGTADSKNTSLYDAFAFVDVPLPPGGGDNGGEDGESPSNQPTTSTVSRQPATSAGILTVSAAALQSAANGVSIVEAPVGTTELRLPADASALLGANKLEVKAGKLVLQIPSGVLKQLTEQVPAAARQGSTLSLSFRPLASDASQALLAKAQAPGTAVRAGSEAYELALSIQTASGSTTRLTPFEEPVTIRFQIDPSLDPKLSAIYSIAEDGSPVWGGGERDDGYLTAEVRHFSIYAVLEVQRDFSDLPAAHWAYDAVRALAARGIVQGSGSGAFEPGRQVTRAEFTAMLAKALRLSQPADSAVPIKTIFADVPANSWYAEAVAAAYGAGIASGKTATAFDPNGRLTREEMAALTMRAYRLLHGKPAESVPSSASAAAFADEAGISAWALSYVGETAALGWTQGRGVNLFVPKGTATRAEAARMIGSLLFSESNP</sequence>
<dbReference type="Pfam" id="PF10633">
    <property type="entry name" value="NPCBM_assoc"/>
    <property type="match status" value="1"/>
</dbReference>
<feature type="domain" description="SLH" evidence="3">
    <location>
        <begin position="1923"/>
        <end position="1986"/>
    </location>
</feature>
<dbReference type="Pfam" id="PF06452">
    <property type="entry name" value="CBM9_1"/>
    <property type="match status" value="1"/>
</dbReference>
<dbReference type="SUPFAM" id="SSF49344">
    <property type="entry name" value="CBD9-like"/>
    <property type="match status" value="1"/>
</dbReference>
<comment type="caution">
    <text evidence="4">The sequence shown here is derived from an EMBL/GenBank/DDBJ whole genome shotgun (WGS) entry which is preliminary data.</text>
</comment>
<dbReference type="PROSITE" id="PS51272">
    <property type="entry name" value="SLH"/>
    <property type="match status" value="3"/>
</dbReference>
<dbReference type="EMBL" id="JAGRPV010000001">
    <property type="protein sequence ID" value="MDI4648345.1"/>
    <property type="molecule type" value="Genomic_DNA"/>
</dbReference>
<feature type="region of interest" description="Disordered" evidence="1">
    <location>
        <begin position="1640"/>
        <end position="1668"/>
    </location>
</feature>
<reference evidence="4" key="1">
    <citation type="submission" date="2023-04" db="EMBL/GenBank/DDBJ databases">
        <title>Comparative genomic analysis of Cohnella hashimotonis sp. nov., isolated from the International Space Station.</title>
        <authorList>
            <person name="Venkateswaran K."/>
            <person name="Simpson A."/>
        </authorList>
    </citation>
    <scope>NUCLEOTIDE SEQUENCE</scope>
    <source>
        <strain evidence="4">F6_2S_P_1</strain>
    </source>
</reference>
<dbReference type="Gene3D" id="3.20.20.80">
    <property type="entry name" value="Glycosidases"/>
    <property type="match status" value="1"/>
</dbReference>
<evidence type="ECO:0000313" key="5">
    <source>
        <dbReference type="Proteomes" id="UP001161691"/>
    </source>
</evidence>